<dbReference type="EC" id="1.1.1.18" evidence="3"/>
<gene>
    <name evidence="3" type="primary">iolG</name>
    <name evidence="3" type="ORF">PFRI_33280</name>
</gene>
<dbReference type="PANTHER" id="PTHR43708:SF8">
    <property type="entry name" value="OXIDOREDUCTASE"/>
    <property type="match status" value="1"/>
</dbReference>
<sequence>MKSALVIGLGSIGRRHLRNLAARFPEAQLHVLRHRAAPDEEATALGAILHSDPDIALALDLDLVVLATPSANHIDLLPRLIAKGCHLLVEKPIVAEQTDCTSILRALETAPPAVRASGFNFRYLPSLQRAHALIQEGALGHLARASLTAGLWLPDWRPDQDYTAGYSADATRGGGVELDLVHEIDVARWFFGDLELNYARGAHQSSLDIRANDTALAVLSNPQGGPFVQIALDYISRQRVRHYEVVGDAAGLDWDLAGKLTQLTPNGSVALSTGPADFDVAQTYMSMLDSVAAAMTGDTSVPPPQSLADGIASTHLALQARDEGSNT</sequence>
<dbReference type="AlphaFoldDB" id="A0A1L9NT24"/>
<dbReference type="InterPro" id="IPR055170">
    <property type="entry name" value="GFO_IDH_MocA-like_dom"/>
</dbReference>
<dbReference type="InterPro" id="IPR000683">
    <property type="entry name" value="Gfo/Idh/MocA-like_OxRdtase_N"/>
</dbReference>
<dbReference type="Gene3D" id="3.40.50.720">
    <property type="entry name" value="NAD(P)-binding Rossmann-like Domain"/>
    <property type="match status" value="1"/>
</dbReference>
<organism evidence="3 4">
    <name type="scientific">Planktotalea frisia</name>
    <dbReference type="NCBI Taxonomy" id="696762"/>
    <lineage>
        <taxon>Bacteria</taxon>
        <taxon>Pseudomonadati</taxon>
        <taxon>Pseudomonadota</taxon>
        <taxon>Alphaproteobacteria</taxon>
        <taxon>Rhodobacterales</taxon>
        <taxon>Paracoccaceae</taxon>
        <taxon>Planktotalea</taxon>
    </lineage>
</organism>
<reference evidence="3 4" key="1">
    <citation type="submission" date="2016-10" db="EMBL/GenBank/DDBJ databases">
        <title>Genome sequence of Planktotalea frisia SH6-1.</title>
        <authorList>
            <person name="Poehlein A."/>
            <person name="Bakenhus I."/>
            <person name="Voget S."/>
            <person name="Brinkhoff T."/>
            <person name="Simon M."/>
        </authorList>
    </citation>
    <scope>NUCLEOTIDE SEQUENCE [LARGE SCALE GENOMIC DNA]</scope>
    <source>
        <strain evidence="3 4">SH6-1</strain>
    </source>
</reference>
<protein>
    <submittedName>
        <fullName evidence="3">Inositol 2-dehydrogenase</fullName>
        <ecNumber evidence="3">1.1.1.18</ecNumber>
    </submittedName>
</protein>
<dbReference type="STRING" id="696762.PFRI_33280"/>
<keyword evidence="4" id="KW-1185">Reference proteome</keyword>
<dbReference type="SUPFAM" id="SSF51735">
    <property type="entry name" value="NAD(P)-binding Rossmann-fold domains"/>
    <property type="match status" value="1"/>
</dbReference>
<evidence type="ECO:0000313" key="4">
    <source>
        <dbReference type="Proteomes" id="UP000184514"/>
    </source>
</evidence>
<dbReference type="InterPro" id="IPR051317">
    <property type="entry name" value="Gfo/Idh/MocA_oxidoreduct"/>
</dbReference>
<accession>A0A1L9NT24</accession>
<name>A0A1L9NT24_9RHOB</name>
<dbReference type="Gene3D" id="3.30.360.10">
    <property type="entry name" value="Dihydrodipicolinate Reductase, domain 2"/>
    <property type="match status" value="1"/>
</dbReference>
<evidence type="ECO:0000259" key="2">
    <source>
        <dbReference type="Pfam" id="PF22725"/>
    </source>
</evidence>
<dbReference type="InterPro" id="IPR036291">
    <property type="entry name" value="NAD(P)-bd_dom_sf"/>
</dbReference>
<dbReference type="GO" id="GO:0000166">
    <property type="term" value="F:nucleotide binding"/>
    <property type="evidence" value="ECO:0007669"/>
    <property type="project" value="InterPro"/>
</dbReference>
<feature type="domain" description="Gfo/Idh/MocA-like oxidoreductase N-terminal" evidence="1">
    <location>
        <begin position="4"/>
        <end position="110"/>
    </location>
</feature>
<keyword evidence="3" id="KW-0560">Oxidoreductase</keyword>
<comment type="caution">
    <text evidence="3">The sequence shown here is derived from an EMBL/GenBank/DDBJ whole genome shotgun (WGS) entry which is preliminary data.</text>
</comment>
<dbReference type="PANTHER" id="PTHR43708">
    <property type="entry name" value="CONSERVED EXPRESSED OXIDOREDUCTASE (EUROFUNG)"/>
    <property type="match status" value="1"/>
</dbReference>
<dbReference type="Proteomes" id="UP000184514">
    <property type="component" value="Unassembled WGS sequence"/>
</dbReference>
<evidence type="ECO:0000259" key="1">
    <source>
        <dbReference type="Pfam" id="PF01408"/>
    </source>
</evidence>
<evidence type="ECO:0000313" key="3">
    <source>
        <dbReference type="EMBL" id="OJI92458.1"/>
    </source>
</evidence>
<dbReference type="SUPFAM" id="SSF55347">
    <property type="entry name" value="Glyceraldehyde-3-phosphate dehydrogenase-like, C-terminal domain"/>
    <property type="match status" value="1"/>
</dbReference>
<feature type="domain" description="GFO/IDH/MocA-like oxidoreductase" evidence="2">
    <location>
        <begin position="128"/>
        <end position="251"/>
    </location>
</feature>
<dbReference type="EMBL" id="MLCB01000181">
    <property type="protein sequence ID" value="OJI92458.1"/>
    <property type="molecule type" value="Genomic_DNA"/>
</dbReference>
<proteinExistence type="predicted"/>
<dbReference type="GO" id="GO:0050112">
    <property type="term" value="F:inositol 2-dehydrogenase (NAD+) activity"/>
    <property type="evidence" value="ECO:0007669"/>
    <property type="project" value="UniProtKB-EC"/>
</dbReference>
<dbReference type="Pfam" id="PF22725">
    <property type="entry name" value="GFO_IDH_MocA_C3"/>
    <property type="match status" value="1"/>
</dbReference>
<dbReference type="Pfam" id="PF01408">
    <property type="entry name" value="GFO_IDH_MocA"/>
    <property type="match status" value="1"/>
</dbReference>
<dbReference type="RefSeq" id="WP_072631832.1">
    <property type="nucleotide sequence ID" value="NZ_MLCB01000181.1"/>
</dbReference>